<dbReference type="GeneID" id="10277709"/>
<evidence type="ECO:0000259" key="5">
    <source>
        <dbReference type="PROSITE" id="PS50975"/>
    </source>
</evidence>
<gene>
    <name evidence="6" type="ordered locus">Metbo_1258</name>
</gene>
<dbReference type="Pfam" id="PF01071">
    <property type="entry name" value="GARS_A"/>
    <property type="match status" value="1"/>
</dbReference>
<evidence type="ECO:0000313" key="6">
    <source>
        <dbReference type="EMBL" id="ADZ09500.1"/>
    </source>
</evidence>
<keyword evidence="2 4" id="KW-0547">Nucleotide-binding</keyword>
<dbReference type="GO" id="GO:0005737">
    <property type="term" value="C:cytoplasm"/>
    <property type="evidence" value="ECO:0007669"/>
    <property type="project" value="TreeGrafter"/>
</dbReference>
<accession>F0T6Y0</accession>
<sequence length="328" mass="37600">MQREYEQLELSTQIIINEAQKRGVEVEVLDWDENFIRLIKGDRVEYIKQGTKTSLDNYVVPLIMENKELTKLILREHDINVPDSVTVKNLECSMEIYSDFENKDIVIKPKSANFGEGVLIIKDLKSKEVYANAIEDAFNYSEDVLIEDYVAGEEYRFLVVTDEVLAVMYRVPANVKGDGINNIQELVDEKNQDPRRGKGYITPLEKIEIGPIERHNLNAQNIDVNYVPKKGEVVYLRENSNLSTGGDSIDFTDEVHEDYKQIAIKSAEAVEAKICGVDIIIPDVKAKPDKNNHSIIELNFNPVIYPHNFPYIGQNRHVEKKILDLLKF</sequence>
<dbReference type="STRING" id="877455.Metbo_1258"/>
<dbReference type="KEGG" id="mel:Metbo_1258"/>
<reference evidence="7" key="1">
    <citation type="submission" date="2011-02" db="EMBL/GenBank/DDBJ databases">
        <title>Complete sequence of Methanobacterium sp. AL-21.</title>
        <authorList>
            <consortium name="US DOE Joint Genome Institute"/>
            <person name="Lucas S."/>
            <person name="Copeland A."/>
            <person name="Lapidus A."/>
            <person name="Cheng J.-F."/>
            <person name="Goodwin L."/>
            <person name="Pitluck S."/>
            <person name="Chertkov O."/>
            <person name="Detter J.C."/>
            <person name="Han C."/>
            <person name="Tapia R."/>
            <person name="Land M."/>
            <person name="Hauser L."/>
            <person name="Kyrpides N."/>
            <person name="Ivanova N."/>
            <person name="Mikhailova N."/>
            <person name="Pagani I."/>
            <person name="Cadillo-Quiroz H."/>
            <person name="Imachi H."/>
            <person name="Zinder S."/>
            <person name="Liu W."/>
            <person name="Woyke T."/>
        </authorList>
    </citation>
    <scope>NUCLEOTIDE SEQUENCE [LARGE SCALE GENOMIC DNA]</scope>
    <source>
        <strain evidence="7">AL-21</strain>
    </source>
</reference>
<protein>
    <submittedName>
        <fullName evidence="6">Glutathione synthase</fullName>
        <ecNumber evidence="6">6.3.2.3</ecNumber>
    </submittedName>
</protein>
<dbReference type="NCBIfam" id="NF002688">
    <property type="entry name" value="PRK02471.1"/>
    <property type="match status" value="1"/>
</dbReference>
<dbReference type="PANTHER" id="PTHR21621:SF0">
    <property type="entry name" value="BETA-CITRYLGLUTAMATE SYNTHASE B-RELATED"/>
    <property type="match status" value="1"/>
</dbReference>
<dbReference type="Proteomes" id="UP000007490">
    <property type="component" value="Chromosome"/>
</dbReference>
<dbReference type="Pfam" id="PF08443">
    <property type="entry name" value="RimK"/>
    <property type="match status" value="1"/>
</dbReference>
<dbReference type="InterPro" id="IPR011761">
    <property type="entry name" value="ATP-grasp"/>
</dbReference>
<dbReference type="EC" id="6.3.2.3" evidence="6"/>
<dbReference type="InterPro" id="IPR020561">
    <property type="entry name" value="PRibGlycinamid_synth_ATP-grasp"/>
</dbReference>
<dbReference type="InterPro" id="IPR040657">
    <property type="entry name" value="GshAB_ATP-grasp"/>
</dbReference>
<dbReference type="OrthoDB" id="67445at2157"/>
<keyword evidence="1 6" id="KW-0436">Ligase</keyword>
<proteinExistence type="predicted"/>
<keyword evidence="7" id="KW-1185">Reference proteome</keyword>
<evidence type="ECO:0000256" key="3">
    <source>
        <dbReference type="ARBA" id="ARBA00022840"/>
    </source>
</evidence>
<dbReference type="GO" id="GO:0018169">
    <property type="term" value="F:ribosomal S6-glutamic acid ligase activity"/>
    <property type="evidence" value="ECO:0007669"/>
    <property type="project" value="TreeGrafter"/>
</dbReference>
<evidence type="ECO:0000256" key="2">
    <source>
        <dbReference type="ARBA" id="ARBA00022741"/>
    </source>
</evidence>
<dbReference type="eggNOG" id="arCOG01589">
    <property type="taxonomic scope" value="Archaea"/>
</dbReference>
<evidence type="ECO:0000256" key="1">
    <source>
        <dbReference type="ARBA" id="ARBA00022598"/>
    </source>
</evidence>
<dbReference type="Gene3D" id="3.30.470.20">
    <property type="entry name" value="ATP-grasp fold, B domain"/>
    <property type="match status" value="2"/>
</dbReference>
<dbReference type="PROSITE" id="PS50975">
    <property type="entry name" value="ATP_GRASP"/>
    <property type="match status" value="1"/>
</dbReference>
<dbReference type="PANTHER" id="PTHR21621">
    <property type="entry name" value="RIBOSOMAL PROTEIN S6 MODIFICATION PROTEIN"/>
    <property type="match status" value="1"/>
</dbReference>
<reference evidence="6 7" key="2">
    <citation type="journal article" date="2014" name="Int. J. Syst. Evol. Microbiol.">
        <title>Methanobacterium paludis sp. nov. and a novel strain of Methanobacterium lacus isolated from northern peatlands.</title>
        <authorList>
            <person name="Cadillo-Quiroz H."/>
            <person name="Brauer S.L."/>
            <person name="Goodson N."/>
            <person name="Yavitt J.B."/>
            <person name="Zinder S.H."/>
        </authorList>
    </citation>
    <scope>NUCLEOTIDE SEQUENCE [LARGE SCALE GENOMIC DNA]</scope>
    <source>
        <strain evidence="6 7">AL-21</strain>
    </source>
</reference>
<dbReference type="RefSeq" id="WP_013644851.1">
    <property type="nucleotide sequence ID" value="NC_015216.1"/>
</dbReference>
<evidence type="ECO:0000313" key="7">
    <source>
        <dbReference type="Proteomes" id="UP000007490"/>
    </source>
</evidence>
<dbReference type="AlphaFoldDB" id="F0T6Y0"/>
<dbReference type="Gene3D" id="3.30.1490.20">
    <property type="entry name" value="ATP-grasp fold, A domain"/>
    <property type="match status" value="1"/>
</dbReference>
<dbReference type="GO" id="GO:0005524">
    <property type="term" value="F:ATP binding"/>
    <property type="evidence" value="ECO:0007669"/>
    <property type="project" value="UniProtKB-UniRule"/>
</dbReference>
<dbReference type="Pfam" id="PF18419">
    <property type="entry name" value="ATP-grasp_6"/>
    <property type="match status" value="1"/>
</dbReference>
<dbReference type="GO" id="GO:0009432">
    <property type="term" value="P:SOS response"/>
    <property type="evidence" value="ECO:0007669"/>
    <property type="project" value="TreeGrafter"/>
</dbReference>
<evidence type="ECO:0000256" key="4">
    <source>
        <dbReference type="PROSITE-ProRule" id="PRU00409"/>
    </source>
</evidence>
<dbReference type="HOGENOM" id="CLU_053807_0_0_2"/>
<dbReference type="GO" id="GO:0046872">
    <property type="term" value="F:metal ion binding"/>
    <property type="evidence" value="ECO:0007669"/>
    <property type="project" value="InterPro"/>
</dbReference>
<feature type="domain" description="ATP-grasp" evidence="5">
    <location>
        <begin position="71"/>
        <end position="327"/>
    </location>
</feature>
<dbReference type="InterPro" id="IPR013651">
    <property type="entry name" value="ATP-grasp_RimK-type"/>
</dbReference>
<keyword evidence="3 4" id="KW-0067">ATP-binding</keyword>
<dbReference type="EMBL" id="CP002551">
    <property type="protein sequence ID" value="ADZ09500.1"/>
    <property type="molecule type" value="Genomic_DNA"/>
</dbReference>
<dbReference type="InterPro" id="IPR013815">
    <property type="entry name" value="ATP_grasp_subdomain_1"/>
</dbReference>
<dbReference type="GO" id="GO:0004363">
    <property type="term" value="F:glutathione synthase activity"/>
    <property type="evidence" value="ECO:0007669"/>
    <property type="project" value="UniProtKB-EC"/>
</dbReference>
<organism evidence="6 7">
    <name type="scientific">Methanobacterium lacus (strain AL-21)</name>
    <dbReference type="NCBI Taxonomy" id="877455"/>
    <lineage>
        <taxon>Archaea</taxon>
        <taxon>Methanobacteriati</taxon>
        <taxon>Methanobacteriota</taxon>
        <taxon>Methanomada group</taxon>
        <taxon>Methanobacteria</taxon>
        <taxon>Methanobacteriales</taxon>
        <taxon>Methanobacteriaceae</taxon>
        <taxon>Methanobacterium</taxon>
    </lineage>
</organism>
<dbReference type="SUPFAM" id="SSF56059">
    <property type="entry name" value="Glutathione synthetase ATP-binding domain-like"/>
    <property type="match status" value="1"/>
</dbReference>
<name>F0T6Y0_METLA</name>